<dbReference type="Gene3D" id="3.50.30.40">
    <property type="entry name" value="Ribonuclease E inhibitor RraA/RraA-like"/>
    <property type="match status" value="1"/>
</dbReference>
<dbReference type="EMBL" id="CP151919">
    <property type="protein sequence ID" value="XAD55629.1"/>
    <property type="molecule type" value="Genomic_DNA"/>
</dbReference>
<reference evidence="1 2" key="1">
    <citation type="submission" date="2024-04" db="EMBL/GenBank/DDBJ databases">
        <title>Salinicola lusitanus LLJ914,a marine bacterium isolated from the Okinawa Trough.</title>
        <authorList>
            <person name="Li J."/>
        </authorList>
    </citation>
    <scope>NUCLEOTIDE SEQUENCE [LARGE SCALE GENOMIC DNA]</scope>
    <source>
        <strain evidence="1 2">LLJ914</strain>
    </source>
</reference>
<dbReference type="InterPro" id="IPR036704">
    <property type="entry name" value="RraA/RraA-like_sf"/>
</dbReference>
<evidence type="ECO:0000313" key="1">
    <source>
        <dbReference type="EMBL" id="XAD55629.1"/>
    </source>
</evidence>
<dbReference type="CDD" id="cd16841">
    <property type="entry name" value="RraA_family"/>
    <property type="match status" value="1"/>
</dbReference>
<protein>
    <submittedName>
        <fullName evidence="1">4-carboxy-4-hydroxy-2-oxoadipate aldolase/oxaloacetate decarboxylase</fullName>
    </submittedName>
</protein>
<dbReference type="PANTHER" id="PTHR33254">
    <property type="entry name" value="4-HYDROXY-4-METHYL-2-OXOGLUTARATE ALDOLASE 3-RELATED"/>
    <property type="match status" value="1"/>
</dbReference>
<name>A0ABZ3CWV6_9GAMM</name>
<dbReference type="PANTHER" id="PTHR33254:SF16">
    <property type="entry name" value="BLR3842 PROTEIN"/>
    <property type="match status" value="1"/>
</dbReference>
<dbReference type="SUPFAM" id="SSF89562">
    <property type="entry name" value="RraA-like"/>
    <property type="match status" value="1"/>
</dbReference>
<keyword evidence="2" id="KW-1185">Reference proteome</keyword>
<organism evidence="1 2">
    <name type="scientific">Salinicola lusitanus</name>
    <dbReference type="NCBI Taxonomy" id="1949085"/>
    <lineage>
        <taxon>Bacteria</taxon>
        <taxon>Pseudomonadati</taxon>
        <taxon>Pseudomonadota</taxon>
        <taxon>Gammaproteobacteria</taxon>
        <taxon>Oceanospirillales</taxon>
        <taxon>Halomonadaceae</taxon>
        <taxon>Salinicola</taxon>
    </lineage>
</organism>
<gene>
    <name evidence="1" type="ORF">AAGT95_06540</name>
</gene>
<proteinExistence type="predicted"/>
<dbReference type="Proteomes" id="UP001453229">
    <property type="component" value="Chromosome"/>
</dbReference>
<sequence>MADNGISMMAAIATVLVFMPGFMGLSFFAAIASTDVLAWRAVLGWMSKTTDIVRLSIIVLIKNKIIESQVSHWLKRRFQPLCPETEYGLQIIEYQYILPSLYFCLALEKGRFCRQAIFIVFLLFLSMSCADETLRTGRSPHSGKGQRMTSQTVMDTLKTLGSATIHEAQGQRGAMDSGIKPLDPTLRVAGRALTVDCSPGDNLLIHYAISKARPGDVLVVDAKGFTEGGPWGDILTLAATLAGISGLIIDGMVRDADTIIESRFPVFCRGLSIKGTHKHQSGKVNETIQCGGVAIRAGDIVVGDRDGVVVVASEALDDVITASQAREEKEEAYRRELEQGASTLDLLNLRGTLDRLGLK</sequence>
<evidence type="ECO:0000313" key="2">
    <source>
        <dbReference type="Proteomes" id="UP001453229"/>
    </source>
</evidence>
<dbReference type="Pfam" id="PF03737">
    <property type="entry name" value="RraA-like"/>
    <property type="match status" value="1"/>
</dbReference>
<dbReference type="InterPro" id="IPR005493">
    <property type="entry name" value="RraA/RraA-like"/>
</dbReference>
<dbReference type="NCBIfam" id="NF006731">
    <property type="entry name" value="PRK09262.1"/>
    <property type="match status" value="1"/>
</dbReference>
<accession>A0ABZ3CWV6</accession>
<dbReference type="RefSeq" id="WP_342595953.1">
    <property type="nucleotide sequence ID" value="NZ_CP151919.1"/>
</dbReference>